<proteinExistence type="inferred from homology"/>
<dbReference type="InterPro" id="IPR010115">
    <property type="entry name" value="FbiA/CofD"/>
</dbReference>
<gene>
    <name evidence="4" type="ORF">HGA05_19420</name>
</gene>
<evidence type="ECO:0000313" key="4">
    <source>
        <dbReference type="EMBL" id="NKY03742.1"/>
    </source>
</evidence>
<dbReference type="InterPro" id="IPR038136">
    <property type="entry name" value="CofD-like_dom_sf"/>
</dbReference>
<dbReference type="FunFam" id="1.10.8.240:FF:000001">
    <property type="entry name" value="2-phospho-L-lactate transferase"/>
    <property type="match status" value="1"/>
</dbReference>
<dbReference type="Gene3D" id="3.40.50.10680">
    <property type="entry name" value="CofD-like domains"/>
    <property type="match status" value="1"/>
</dbReference>
<evidence type="ECO:0000313" key="5">
    <source>
        <dbReference type="Proteomes" id="UP000563898"/>
    </source>
</evidence>
<feature type="region of interest" description="Disordered" evidence="3">
    <location>
        <begin position="60"/>
        <end position="79"/>
    </location>
</feature>
<dbReference type="Proteomes" id="UP000563898">
    <property type="component" value="Unassembled WGS sequence"/>
</dbReference>
<sequence>MSVARVGRRFWFTRLSWGHQSRAAAVGSLQWSAVKVTVLVGGVGGARFLQGVRELFGPTPFPAPAEDSAGDESATPPGPHEITAIVNVGDDAWMHGVRICPDLDTCMYTLGGGIDTERGWGRRGETWHAKEELAAYGADPDWFGLGDRDLATHLIRTQMLDAGYRLSDVTAALCKRWQPGVRLLPATDDRHETHVVVSAPGGEDGAQVAIHFQEWWVRHRAKIPTFGFAQVGSDDTHAAAGVIEAIADADVVLLAPSNPVVSIGAVISVPGVRSALRTTGARVVGVSPVIDNRPLRGMADECLSVIGVETTAEAIAAHYGARSGNGLLDGWLIADGDEAAVEGISIGAAPLLMTDPIATAHMVRAACALVGVDTPEIAGPDSTGADR</sequence>
<dbReference type="InterPro" id="IPR002882">
    <property type="entry name" value="CofD"/>
</dbReference>
<keyword evidence="1 4" id="KW-0808">Transferase</keyword>
<reference evidence="4 5" key="1">
    <citation type="submission" date="2020-04" db="EMBL/GenBank/DDBJ databases">
        <title>MicrobeNet Type strains.</title>
        <authorList>
            <person name="Nicholson A.C."/>
        </authorList>
    </citation>
    <scope>NUCLEOTIDE SEQUENCE [LARGE SCALE GENOMIC DNA]</scope>
    <source>
        <strain evidence="4 5">ATCC BAA-14</strain>
    </source>
</reference>
<dbReference type="SUPFAM" id="SSF142338">
    <property type="entry name" value="CofD-like"/>
    <property type="match status" value="1"/>
</dbReference>
<dbReference type="HAMAP" id="MF_01257">
    <property type="entry name" value="CofD"/>
    <property type="match status" value="1"/>
</dbReference>
<dbReference type="Pfam" id="PF01933">
    <property type="entry name" value="CofD"/>
    <property type="match status" value="1"/>
</dbReference>
<dbReference type="GO" id="GO:0043743">
    <property type="term" value="F:LPPG:FO 2-phospho-L-lactate transferase activity"/>
    <property type="evidence" value="ECO:0007669"/>
    <property type="project" value="UniProtKB-EC"/>
</dbReference>
<dbReference type="NCBIfam" id="TIGR01819">
    <property type="entry name" value="F420_cofD"/>
    <property type="match status" value="1"/>
</dbReference>
<keyword evidence="2" id="KW-0460">Magnesium</keyword>
<accession>A0A846WQ63</accession>
<dbReference type="AlphaFoldDB" id="A0A846WQ63"/>
<name>A0A846WQ63_9ACTN</name>
<dbReference type="EMBL" id="JAAXPC010000012">
    <property type="protein sequence ID" value="NKY03742.1"/>
    <property type="molecule type" value="Genomic_DNA"/>
</dbReference>
<evidence type="ECO:0000256" key="1">
    <source>
        <dbReference type="ARBA" id="ARBA00022679"/>
    </source>
</evidence>
<comment type="caution">
    <text evidence="4">The sequence shown here is derived from an EMBL/GenBank/DDBJ whole genome shotgun (WGS) entry which is preliminary data.</text>
</comment>
<dbReference type="EC" id="2.7.8.28" evidence="4"/>
<dbReference type="GO" id="GO:0000287">
    <property type="term" value="F:magnesium ion binding"/>
    <property type="evidence" value="ECO:0007669"/>
    <property type="project" value="InterPro"/>
</dbReference>
<protein>
    <submittedName>
        <fullName evidence="4">2-phospho-L-lactate transferase</fullName>
        <ecNumber evidence="4">2.7.8.28</ecNumber>
    </submittedName>
</protein>
<dbReference type="PANTHER" id="PTHR43007:SF1">
    <property type="entry name" value="2-PHOSPHO-L-LACTATE TRANSFERASE"/>
    <property type="match status" value="1"/>
</dbReference>
<organism evidence="4 5">
    <name type="scientific">Gordonia polyisoprenivorans</name>
    <dbReference type="NCBI Taxonomy" id="84595"/>
    <lineage>
        <taxon>Bacteria</taxon>
        <taxon>Bacillati</taxon>
        <taxon>Actinomycetota</taxon>
        <taxon>Actinomycetes</taxon>
        <taxon>Mycobacteriales</taxon>
        <taxon>Gordoniaceae</taxon>
        <taxon>Gordonia</taxon>
    </lineage>
</organism>
<dbReference type="PANTHER" id="PTHR43007">
    <property type="entry name" value="2-PHOSPHO-L-LACTATE TRANSFERASE"/>
    <property type="match status" value="1"/>
</dbReference>
<dbReference type="Gene3D" id="1.10.8.240">
    <property type="entry name" value="CofD-like domain"/>
    <property type="match status" value="1"/>
</dbReference>
<dbReference type="OMA" id="DLDTVMY"/>
<evidence type="ECO:0000256" key="2">
    <source>
        <dbReference type="ARBA" id="ARBA00022842"/>
    </source>
</evidence>
<evidence type="ECO:0000256" key="3">
    <source>
        <dbReference type="SAM" id="MobiDB-lite"/>
    </source>
</evidence>